<comment type="caution">
    <text evidence="2">The sequence shown here is derived from an EMBL/GenBank/DDBJ whole genome shotgun (WGS) entry which is preliminary data.</text>
</comment>
<evidence type="ECO:0000259" key="1">
    <source>
        <dbReference type="Pfam" id="PF13643"/>
    </source>
</evidence>
<dbReference type="RefSeq" id="WP_132004765.1">
    <property type="nucleotide sequence ID" value="NZ_SMFK01000004.1"/>
</dbReference>
<gene>
    <name evidence="2" type="ORF">E0F76_09390</name>
</gene>
<name>A0A4R5CGX1_9FLAO</name>
<dbReference type="AlphaFoldDB" id="A0A4R5CGX1"/>
<evidence type="ECO:0000313" key="2">
    <source>
        <dbReference type="EMBL" id="TDD97533.1"/>
    </source>
</evidence>
<dbReference type="EMBL" id="SMFK01000004">
    <property type="protein sequence ID" value="TDD97533.1"/>
    <property type="molecule type" value="Genomic_DNA"/>
</dbReference>
<sequence>MEEKYFCRNCKGVRNHKELFQKKTRGGDDFNYFMWIKNYFVIECLGCENISFLEVSGDTEMVDYDEEGNREYYFEKNIFPFYLEKSNELEHLFYLPDKIKGIYTETILAFKSNSYILTAGGLRAIIEALCNHLKIKKGNLEERIDLLHNKGHLTLSESKRLHSIRFLGNDALHEIEKPKKEHLFILLDIINHLLTNLFINDKKVKGTIETVIDKYEDFLKLTQNKVNKEMLGNQFSLNQILGKSKRLIKKNNFEEFEKKLIADIQNAEIDFFSISETKDNITIYTVEKEPEMTLNW</sequence>
<organism evidence="2 3">
    <name type="scientific">Flavobacterium cellulosilyticum</name>
    <dbReference type="NCBI Taxonomy" id="2541731"/>
    <lineage>
        <taxon>Bacteria</taxon>
        <taxon>Pseudomonadati</taxon>
        <taxon>Bacteroidota</taxon>
        <taxon>Flavobacteriia</taxon>
        <taxon>Flavobacteriales</taxon>
        <taxon>Flavobacteriaceae</taxon>
        <taxon>Flavobacterium</taxon>
    </lineage>
</organism>
<dbReference type="InterPro" id="IPR025285">
    <property type="entry name" value="DUF4145"/>
</dbReference>
<keyword evidence="3" id="KW-1185">Reference proteome</keyword>
<evidence type="ECO:0000313" key="3">
    <source>
        <dbReference type="Proteomes" id="UP000295479"/>
    </source>
</evidence>
<proteinExistence type="predicted"/>
<dbReference type="Pfam" id="PF13643">
    <property type="entry name" value="DUF4145"/>
    <property type="match status" value="1"/>
</dbReference>
<dbReference type="Proteomes" id="UP000295479">
    <property type="component" value="Unassembled WGS sequence"/>
</dbReference>
<feature type="domain" description="DUF4145" evidence="1">
    <location>
        <begin position="108"/>
        <end position="190"/>
    </location>
</feature>
<protein>
    <submittedName>
        <fullName evidence="2">DUF4145 domain-containing protein</fullName>
    </submittedName>
</protein>
<reference evidence="2 3" key="1">
    <citation type="submission" date="2019-03" db="EMBL/GenBank/DDBJ databases">
        <title>Flavobacterium AR-3-4 sp. nov. isolated from arctic soil.</title>
        <authorList>
            <person name="Chaudhary D.K."/>
        </authorList>
    </citation>
    <scope>NUCLEOTIDE SEQUENCE [LARGE SCALE GENOMIC DNA]</scope>
    <source>
        <strain evidence="2 3">AR-3-4</strain>
    </source>
</reference>
<dbReference type="OrthoDB" id="6402073at2"/>
<accession>A0A4R5CGX1</accession>